<feature type="region of interest" description="Disordered" evidence="4">
    <location>
        <begin position="333"/>
        <end position="353"/>
    </location>
</feature>
<keyword evidence="3" id="KW-0862">Zinc</keyword>
<dbReference type="GO" id="GO:0008270">
    <property type="term" value="F:zinc ion binding"/>
    <property type="evidence" value="ECO:0007669"/>
    <property type="project" value="UniProtKB-KW"/>
</dbReference>
<feature type="domain" description="Plus3" evidence="5">
    <location>
        <begin position="370"/>
        <end position="496"/>
    </location>
</feature>
<dbReference type="OrthoDB" id="1870062at2759"/>
<dbReference type="CDD" id="cd15568">
    <property type="entry name" value="PHD5_NSD"/>
    <property type="match status" value="1"/>
</dbReference>
<proteinExistence type="predicted"/>
<dbReference type="Pfam" id="PF02201">
    <property type="entry name" value="SWIB"/>
    <property type="match status" value="1"/>
</dbReference>
<dbReference type="Gene3D" id="1.10.245.10">
    <property type="entry name" value="SWIB/MDM2 domain"/>
    <property type="match status" value="1"/>
</dbReference>
<dbReference type="InterPro" id="IPR003121">
    <property type="entry name" value="SWIB_MDM2_domain"/>
</dbReference>
<feature type="compositionally biased region" description="Basic residues" evidence="4">
    <location>
        <begin position="214"/>
        <end position="231"/>
    </location>
</feature>
<dbReference type="InterPro" id="IPR004343">
    <property type="entry name" value="Plus-3_dom"/>
</dbReference>
<dbReference type="SUPFAM" id="SSF159042">
    <property type="entry name" value="Plus3-like"/>
    <property type="match status" value="1"/>
</dbReference>
<dbReference type="AlphaFoldDB" id="A0A5C7HVY1"/>
<organism evidence="7 8">
    <name type="scientific">Acer yangbiense</name>
    <dbReference type="NCBI Taxonomy" id="1000413"/>
    <lineage>
        <taxon>Eukaryota</taxon>
        <taxon>Viridiplantae</taxon>
        <taxon>Streptophyta</taxon>
        <taxon>Embryophyta</taxon>
        <taxon>Tracheophyta</taxon>
        <taxon>Spermatophyta</taxon>
        <taxon>Magnoliopsida</taxon>
        <taxon>eudicotyledons</taxon>
        <taxon>Gunneridae</taxon>
        <taxon>Pentapetalae</taxon>
        <taxon>rosids</taxon>
        <taxon>malvids</taxon>
        <taxon>Sapindales</taxon>
        <taxon>Sapindaceae</taxon>
        <taxon>Hippocastanoideae</taxon>
        <taxon>Acereae</taxon>
        <taxon>Acer</taxon>
    </lineage>
</organism>
<evidence type="ECO:0000313" key="7">
    <source>
        <dbReference type="EMBL" id="TXG61281.1"/>
    </source>
</evidence>
<gene>
    <name evidence="7" type="ORF">EZV62_012644</name>
</gene>
<keyword evidence="8" id="KW-1185">Reference proteome</keyword>
<protein>
    <submittedName>
        <fullName evidence="7">Uncharacterized protein</fullName>
    </submittedName>
</protein>
<keyword evidence="2" id="KW-0863">Zinc-finger</keyword>
<comment type="caution">
    <text evidence="7">The sequence shown here is derived from an EMBL/GenBank/DDBJ whole genome shotgun (WGS) entry which is preliminary data.</text>
</comment>
<dbReference type="CDD" id="cd10567">
    <property type="entry name" value="SWIB-MDM2_like"/>
    <property type="match status" value="1"/>
</dbReference>
<dbReference type="InterPro" id="IPR036885">
    <property type="entry name" value="SWIB_MDM2_dom_sf"/>
</dbReference>
<dbReference type="EMBL" id="VAHF01000005">
    <property type="protein sequence ID" value="TXG61281.1"/>
    <property type="molecule type" value="Genomic_DNA"/>
</dbReference>
<evidence type="ECO:0000256" key="1">
    <source>
        <dbReference type="ARBA" id="ARBA00022723"/>
    </source>
</evidence>
<feature type="domain" description="DM2" evidence="6">
    <location>
        <begin position="235"/>
        <end position="318"/>
    </location>
</feature>
<dbReference type="GO" id="GO:0003677">
    <property type="term" value="F:DNA binding"/>
    <property type="evidence" value="ECO:0007669"/>
    <property type="project" value="InterPro"/>
</dbReference>
<feature type="compositionally biased region" description="Polar residues" evidence="4">
    <location>
        <begin position="566"/>
        <end position="575"/>
    </location>
</feature>
<evidence type="ECO:0000256" key="2">
    <source>
        <dbReference type="ARBA" id="ARBA00022771"/>
    </source>
</evidence>
<feature type="compositionally biased region" description="Basic and acidic residues" evidence="4">
    <location>
        <begin position="576"/>
        <end position="586"/>
    </location>
</feature>
<dbReference type="SUPFAM" id="SSF57903">
    <property type="entry name" value="FYVE/PHD zinc finger"/>
    <property type="match status" value="1"/>
</dbReference>
<evidence type="ECO:0000259" key="5">
    <source>
        <dbReference type="PROSITE" id="PS51360"/>
    </source>
</evidence>
<dbReference type="SMART" id="SM00249">
    <property type="entry name" value="PHD"/>
    <property type="match status" value="1"/>
</dbReference>
<dbReference type="InterPro" id="IPR001965">
    <property type="entry name" value="Znf_PHD"/>
</dbReference>
<feature type="region of interest" description="Disordered" evidence="4">
    <location>
        <begin position="566"/>
        <end position="586"/>
    </location>
</feature>
<dbReference type="InterPro" id="IPR045894">
    <property type="entry name" value="At5g08430-like"/>
</dbReference>
<evidence type="ECO:0000256" key="4">
    <source>
        <dbReference type="SAM" id="MobiDB-lite"/>
    </source>
</evidence>
<feature type="region of interest" description="Disordered" evidence="4">
    <location>
        <begin position="180"/>
        <end position="231"/>
    </location>
</feature>
<dbReference type="SUPFAM" id="SSF47592">
    <property type="entry name" value="SWIB/MDM2 domain"/>
    <property type="match status" value="1"/>
</dbReference>
<dbReference type="PANTHER" id="PTHR46851:SF23">
    <property type="entry name" value="SWIB_MDM2 DOMAIN-CONTAINING PROTEIN"/>
    <property type="match status" value="1"/>
</dbReference>
<evidence type="ECO:0000313" key="8">
    <source>
        <dbReference type="Proteomes" id="UP000323000"/>
    </source>
</evidence>
<dbReference type="InterPro" id="IPR055198">
    <property type="entry name" value="NSD_PHD"/>
</dbReference>
<feature type="compositionally biased region" description="Basic and acidic residues" evidence="4">
    <location>
        <begin position="180"/>
        <end position="192"/>
    </location>
</feature>
<dbReference type="InterPro" id="IPR058668">
    <property type="entry name" value="NERD_dom"/>
</dbReference>
<evidence type="ECO:0000256" key="3">
    <source>
        <dbReference type="ARBA" id="ARBA00022833"/>
    </source>
</evidence>
<dbReference type="SMART" id="SM00719">
    <property type="entry name" value="Plus3"/>
    <property type="match status" value="1"/>
</dbReference>
<dbReference type="Pfam" id="PF03126">
    <property type="entry name" value="Plus-3"/>
    <property type="match status" value="1"/>
</dbReference>
<dbReference type="Gene3D" id="3.30.40.10">
    <property type="entry name" value="Zinc/RING finger domain, C3HC4 (zinc finger)"/>
    <property type="match status" value="1"/>
</dbReference>
<dbReference type="PANTHER" id="PTHR46851">
    <property type="entry name" value="OS01G0884500 PROTEIN"/>
    <property type="match status" value="1"/>
</dbReference>
<dbReference type="InterPro" id="IPR036128">
    <property type="entry name" value="Plus3-like_sf"/>
</dbReference>
<sequence>MGGKKLKKLKKLKKELVAEDWCFVCKDGGSLRICDYRDCLKAYHPECVGKDDSLLESNDRWTCSKLLLAMYISDWHWCSVCNKAPKFYCFCCPSAVCRCCVNDAEFAVIRKNKGLCDCCLELAWLIEAKKDVDSNGSKVDFHDRDTSEFLFYEYWEIIKEKEGLTSEQVITVYNQLKNDSDSHEHDEVKEGTSESDDESQLDIFNDDTDGCKQTGKRKRMKGQHSVMKRKAKSKRKEFIRWGSEPLLEFLASIGKDTSTEISQYDVMDIITEYCRKNKLFDPEKPKKINFDARLQALLRRKSVNRNSLYNLLTPHLADNLELSEDELECGSKNIDKDDLAPRKRQHRLSSTEKSNTKAEVVNVQKSCFASIVPKNIKLLYLRKSLIEELSKQLETFEDKVTGTFVRVKSDPYDYLQKNSHVLVQVTGVQKTSSMNSEIMLQVSNMVKEVPIRKLSDDDFSEEECEDLCQRVKNGLLKRPTVVKVEQKARSLHEEITNHWISRELILLQKRIDRANEKGWRREYPSMTYLQLLQKPEEQSRLLRKVPEVIADDVDILEIANTTGIETKDAYNTSSSDSDKRVQVDGTKEIESVVKDQQV</sequence>
<dbReference type="InterPro" id="IPR011011">
    <property type="entry name" value="Znf_FYVE_PHD"/>
</dbReference>
<dbReference type="InterPro" id="IPR013083">
    <property type="entry name" value="Znf_RING/FYVE/PHD"/>
</dbReference>
<evidence type="ECO:0000259" key="6">
    <source>
        <dbReference type="PROSITE" id="PS51925"/>
    </source>
</evidence>
<dbReference type="Pfam" id="PF22908">
    <property type="entry name" value="PHD_NSD"/>
    <property type="match status" value="1"/>
</dbReference>
<keyword evidence="1" id="KW-0479">Metal-binding</keyword>
<dbReference type="Proteomes" id="UP000323000">
    <property type="component" value="Chromosome 5"/>
</dbReference>
<name>A0A5C7HVY1_9ROSI</name>
<dbReference type="PROSITE" id="PS51925">
    <property type="entry name" value="SWIB_MDM2"/>
    <property type="match status" value="1"/>
</dbReference>
<dbReference type="PROSITE" id="PS51360">
    <property type="entry name" value="PLUS3"/>
    <property type="match status" value="1"/>
</dbReference>
<reference evidence="8" key="1">
    <citation type="journal article" date="2019" name="Gigascience">
        <title>De novo genome assembly of the endangered Acer yangbiense, a plant species with extremely small populations endemic to Yunnan Province, China.</title>
        <authorList>
            <person name="Yang J."/>
            <person name="Wariss H.M."/>
            <person name="Tao L."/>
            <person name="Zhang R."/>
            <person name="Yun Q."/>
            <person name="Hollingsworth P."/>
            <person name="Dao Z."/>
            <person name="Luo G."/>
            <person name="Guo H."/>
            <person name="Ma Y."/>
            <person name="Sun W."/>
        </authorList>
    </citation>
    <scope>NUCLEOTIDE SEQUENCE [LARGE SCALE GENOMIC DNA]</scope>
    <source>
        <strain evidence="8">cv. Malutang</strain>
    </source>
</reference>
<dbReference type="Pfam" id="PF25980">
    <property type="entry name" value="NERD_plant"/>
    <property type="match status" value="1"/>
</dbReference>
<dbReference type="Gene3D" id="3.90.70.200">
    <property type="entry name" value="Plus-3 domain"/>
    <property type="match status" value="1"/>
</dbReference>
<accession>A0A5C7HVY1</accession>
<feature type="compositionally biased region" description="Acidic residues" evidence="4">
    <location>
        <begin position="193"/>
        <end position="208"/>
    </location>
</feature>